<dbReference type="Proteomes" id="UP001139516">
    <property type="component" value="Unassembled WGS sequence"/>
</dbReference>
<reference evidence="5" key="1">
    <citation type="submission" date="2022-04" db="EMBL/GenBank/DDBJ databases">
        <title>Roseomonas acroporae sp. nov., isolated from coral Acropora digitifera.</title>
        <authorList>
            <person name="Sun H."/>
        </authorList>
    </citation>
    <scope>NUCLEOTIDE SEQUENCE</scope>
    <source>
        <strain evidence="5">NAR14</strain>
    </source>
</reference>
<keyword evidence="6" id="KW-1185">Reference proteome</keyword>
<dbReference type="Pfam" id="PF03937">
    <property type="entry name" value="Sdh5"/>
    <property type="match status" value="1"/>
</dbReference>
<dbReference type="GO" id="GO:0006099">
    <property type="term" value="P:tricarboxylic acid cycle"/>
    <property type="evidence" value="ECO:0007669"/>
    <property type="project" value="TreeGrafter"/>
</dbReference>
<evidence type="ECO:0000313" key="5">
    <source>
        <dbReference type="EMBL" id="MCK8782863.1"/>
    </source>
</evidence>
<accession>A0A9X2BRR4</accession>
<organism evidence="5 6">
    <name type="scientific">Roseomonas acroporae</name>
    <dbReference type="NCBI Taxonomy" id="2937791"/>
    <lineage>
        <taxon>Bacteria</taxon>
        <taxon>Pseudomonadati</taxon>
        <taxon>Pseudomonadota</taxon>
        <taxon>Alphaproteobacteria</taxon>
        <taxon>Acetobacterales</taxon>
        <taxon>Roseomonadaceae</taxon>
        <taxon>Roseomonas</taxon>
    </lineage>
</organism>
<comment type="caution">
    <text evidence="5">The sequence shown here is derived from an EMBL/GenBank/DDBJ whole genome shotgun (WGS) entry which is preliminary data.</text>
</comment>
<name>A0A9X2BRR4_9PROT</name>
<dbReference type="InterPro" id="IPR005631">
    <property type="entry name" value="SDH"/>
</dbReference>
<evidence type="ECO:0000256" key="1">
    <source>
        <dbReference type="ARBA" id="ARBA00008571"/>
    </source>
</evidence>
<evidence type="ECO:0000256" key="2">
    <source>
        <dbReference type="ARBA" id="ARBA00019418"/>
    </source>
</evidence>
<dbReference type="EMBL" id="JALPRX010000001">
    <property type="protein sequence ID" value="MCK8782863.1"/>
    <property type="molecule type" value="Genomic_DNA"/>
</dbReference>
<sequence length="135" mass="14336">MQHDQKTDPTAPDIRRRRLLFRARHRGTKEADLVLGGFVERNLPAFTEAELAALEALLDLPDVDLADWFSGRRPVPPEQATPMLLRIVGETLGRPPGGGLPGGGLPVRSSGGASAEGSPDGGRDPSPAGRDGMPR</sequence>
<keyword evidence="3" id="KW-0143">Chaperone</keyword>
<evidence type="ECO:0000313" key="6">
    <source>
        <dbReference type="Proteomes" id="UP001139516"/>
    </source>
</evidence>
<proteinExistence type="inferred from homology"/>
<feature type="region of interest" description="Disordered" evidence="4">
    <location>
        <begin position="89"/>
        <end position="135"/>
    </location>
</feature>
<dbReference type="PANTHER" id="PTHR12469:SF2">
    <property type="entry name" value="SUCCINATE DEHYDROGENASE ASSEMBLY FACTOR 2, MITOCHONDRIAL"/>
    <property type="match status" value="1"/>
</dbReference>
<dbReference type="AlphaFoldDB" id="A0A9X2BRR4"/>
<gene>
    <name evidence="5" type="ORF">M0638_00525</name>
</gene>
<dbReference type="InterPro" id="IPR036714">
    <property type="entry name" value="SDH_sf"/>
</dbReference>
<feature type="compositionally biased region" description="Gly residues" evidence="4">
    <location>
        <begin position="95"/>
        <end position="105"/>
    </location>
</feature>
<dbReference type="Gene3D" id="1.10.150.250">
    <property type="entry name" value="Flavinator of succinate dehydrogenase"/>
    <property type="match status" value="1"/>
</dbReference>
<evidence type="ECO:0000256" key="4">
    <source>
        <dbReference type="SAM" id="MobiDB-lite"/>
    </source>
</evidence>
<comment type="similarity">
    <text evidence="1">Belongs to the SdhE FAD assembly factor family.</text>
</comment>
<dbReference type="RefSeq" id="WP_248664979.1">
    <property type="nucleotide sequence ID" value="NZ_JALPRX010000001.1"/>
</dbReference>
<protein>
    <recommendedName>
        <fullName evidence="2">FAD assembly factor SdhE</fullName>
    </recommendedName>
</protein>
<evidence type="ECO:0000256" key="3">
    <source>
        <dbReference type="ARBA" id="ARBA00023186"/>
    </source>
</evidence>
<dbReference type="PANTHER" id="PTHR12469">
    <property type="entry name" value="PROTEIN EMI5 HOMOLOG, MITOCHONDRIAL"/>
    <property type="match status" value="1"/>
</dbReference>
<dbReference type="SUPFAM" id="SSF109910">
    <property type="entry name" value="YgfY-like"/>
    <property type="match status" value="1"/>
</dbReference>